<keyword evidence="7 13" id="KW-1133">Transmembrane helix</keyword>
<dbReference type="Proteomes" id="UP000032800">
    <property type="component" value="Chromosome I"/>
</dbReference>
<dbReference type="PROSITE" id="PS50035">
    <property type="entry name" value="PLD"/>
    <property type="match status" value="2"/>
</dbReference>
<dbReference type="PANTHER" id="PTHR21248">
    <property type="entry name" value="CARDIOLIPIN SYNTHASE"/>
    <property type="match status" value="1"/>
</dbReference>
<evidence type="ECO:0000256" key="6">
    <source>
        <dbReference type="ARBA" id="ARBA00022737"/>
    </source>
</evidence>
<feature type="domain" description="PLD phosphodiesterase" evidence="14">
    <location>
        <begin position="206"/>
        <end position="233"/>
    </location>
</feature>
<organism evidence="15 16">
    <name type="scientific">Candidatus Portiera aleyrodidarum</name>
    <name type="common">primary endosymbiont of Bemisia tabaci</name>
    <dbReference type="NCBI Taxonomy" id="91844"/>
    <lineage>
        <taxon>Bacteria</taxon>
        <taxon>Pseudomonadati</taxon>
        <taxon>Pseudomonadota</taxon>
        <taxon>Gammaproteobacteria</taxon>
        <taxon>Candidatus Johnevansiales</taxon>
        <taxon>Candidatus Johnevansiaceae</taxon>
        <taxon>Candidatus Portiera</taxon>
    </lineage>
</organism>
<dbReference type="NCBIfam" id="TIGR04265">
    <property type="entry name" value="bac_cardiolipin"/>
    <property type="match status" value="1"/>
</dbReference>
<keyword evidence="3" id="KW-0444">Lipid biosynthesis</keyword>
<name>A0A8D9JQ31_9GAMM</name>
<evidence type="ECO:0000256" key="13">
    <source>
        <dbReference type="SAM" id="Phobius"/>
    </source>
</evidence>
<evidence type="ECO:0000256" key="7">
    <source>
        <dbReference type="ARBA" id="ARBA00022989"/>
    </source>
</evidence>
<protein>
    <recommendedName>
        <fullName evidence="12">Cardiolipin synthase</fullName>
        <ecNumber evidence="12">2.7.8.-</ecNumber>
    </recommendedName>
</protein>
<dbReference type="Gene3D" id="3.30.870.10">
    <property type="entry name" value="Endonuclease Chain A"/>
    <property type="match status" value="2"/>
</dbReference>
<keyword evidence="4 15" id="KW-0808">Transferase</keyword>
<dbReference type="SMART" id="SM00155">
    <property type="entry name" value="PLDc"/>
    <property type="match status" value="2"/>
</dbReference>
<dbReference type="InterPro" id="IPR022924">
    <property type="entry name" value="Cardiolipin_synthase"/>
</dbReference>
<dbReference type="EMBL" id="LN649255">
    <property type="protein sequence ID" value="CEI58774.1"/>
    <property type="molecule type" value="Genomic_DNA"/>
</dbReference>
<dbReference type="Pfam" id="PF13091">
    <property type="entry name" value="PLDc_2"/>
    <property type="match status" value="2"/>
</dbReference>
<keyword evidence="11" id="KW-1208">Phospholipid metabolism</keyword>
<dbReference type="SUPFAM" id="SSF56024">
    <property type="entry name" value="Phospholipase D/nuclease"/>
    <property type="match status" value="2"/>
</dbReference>
<keyword evidence="10" id="KW-0594">Phospholipid biosynthesis</keyword>
<proteinExistence type="predicted"/>
<evidence type="ECO:0000256" key="11">
    <source>
        <dbReference type="ARBA" id="ARBA00023264"/>
    </source>
</evidence>
<keyword evidence="9 13" id="KW-0472">Membrane</keyword>
<evidence type="ECO:0000256" key="1">
    <source>
        <dbReference type="ARBA" id="ARBA00004236"/>
    </source>
</evidence>
<evidence type="ECO:0000259" key="14">
    <source>
        <dbReference type="PROSITE" id="PS50035"/>
    </source>
</evidence>
<evidence type="ECO:0000256" key="10">
    <source>
        <dbReference type="ARBA" id="ARBA00023209"/>
    </source>
</evidence>
<evidence type="ECO:0000313" key="16">
    <source>
        <dbReference type="Proteomes" id="UP000032800"/>
    </source>
</evidence>
<evidence type="ECO:0000256" key="12">
    <source>
        <dbReference type="NCBIfam" id="TIGR04265"/>
    </source>
</evidence>
<keyword evidence="5 13" id="KW-0812">Transmembrane</keyword>
<dbReference type="GO" id="GO:0032049">
    <property type="term" value="P:cardiolipin biosynthetic process"/>
    <property type="evidence" value="ECO:0007669"/>
    <property type="project" value="UniProtKB-UniRule"/>
</dbReference>
<accession>A0A8D9JQ31</accession>
<evidence type="ECO:0000256" key="9">
    <source>
        <dbReference type="ARBA" id="ARBA00023136"/>
    </source>
</evidence>
<dbReference type="FunFam" id="3.30.870.10:FF:000014">
    <property type="entry name" value="Cardiolipin synthase"/>
    <property type="match status" value="1"/>
</dbReference>
<dbReference type="RefSeq" id="WP_258172082.1">
    <property type="nucleotide sequence ID" value="NZ_LN649255.1"/>
</dbReference>
<feature type="transmembrane region" description="Helical" evidence="13">
    <location>
        <begin position="43"/>
        <end position="64"/>
    </location>
</feature>
<reference evidence="15 16" key="1">
    <citation type="journal article" date="2015" name="Genome Biol. Evol.">
        <title>Genome evolution in the primary endosymbiont of whiteflies sheds light on their divergence.</title>
        <authorList>
            <person name="Santos-Garcia D."/>
            <person name="Vargas-Chavez C."/>
            <person name="Moya A."/>
            <person name="Latorre A."/>
            <person name="Silva"/>
            <person name="F J."/>
        </authorList>
    </citation>
    <scope>NUCLEOTIDE SEQUENCE [LARGE SCALE GENOMIC DNA]</scope>
    <source>
        <strain evidence="16">AD-VLC</strain>
    </source>
</reference>
<keyword evidence="2" id="KW-1003">Cell membrane</keyword>
<keyword evidence="6" id="KW-0677">Repeat</keyword>
<evidence type="ECO:0000256" key="5">
    <source>
        <dbReference type="ARBA" id="ARBA00022692"/>
    </source>
</evidence>
<evidence type="ECO:0000256" key="2">
    <source>
        <dbReference type="ARBA" id="ARBA00022475"/>
    </source>
</evidence>
<dbReference type="GO" id="GO:0008808">
    <property type="term" value="F:cardiolipin synthase activity"/>
    <property type="evidence" value="ECO:0007669"/>
    <property type="project" value="UniProtKB-UniRule"/>
</dbReference>
<evidence type="ECO:0000256" key="4">
    <source>
        <dbReference type="ARBA" id="ARBA00022679"/>
    </source>
</evidence>
<feature type="transmembrane region" description="Helical" evidence="13">
    <location>
        <begin position="12"/>
        <end position="36"/>
    </location>
</feature>
<evidence type="ECO:0000256" key="8">
    <source>
        <dbReference type="ARBA" id="ARBA00023098"/>
    </source>
</evidence>
<dbReference type="InterPro" id="IPR025202">
    <property type="entry name" value="PLD-like_dom"/>
</dbReference>
<evidence type="ECO:0000313" key="15">
    <source>
        <dbReference type="EMBL" id="CEI58774.1"/>
    </source>
</evidence>
<comment type="subcellular location">
    <subcellularLocation>
        <location evidence="1">Cell membrane</location>
    </subcellularLocation>
</comment>
<dbReference type="GO" id="GO:0005886">
    <property type="term" value="C:plasma membrane"/>
    <property type="evidence" value="ECO:0007669"/>
    <property type="project" value="UniProtKB-SubCell"/>
</dbReference>
<dbReference type="KEGG" id="plc:PAD_211"/>
<sequence length="469" mass="54045">MNFDLNFIDILYIFKIFMKIIIFLLLLYTIIVAILISRSAQGAIAWLISLITFPYLSIPIFWILSCPKFGGYTIKKNFYKEKNHLKSNTNVNVKLVEKLANLPLTKANSAILLINGYISFKSMFNGIKRAKKYILIQFFIIKNDKVGQTLKNILISSVKKGVKVFFIYDQIGSQRLSFKFIKELRKAGINIFNFGSCNGWKNILNINFCNHRKLVIIDGKEGWTGGLNIGIEYLGRNKKLGYWRDTHLHIIGPSVLCLQEIFLEDWFWTTGKKLKNLNWKPIISKFKNQNIIIVPSGPIYNINNASLLIQNAINLAKKKFWITSPYFLPDQSVIDSLKLAALRGVDVKIIIPERTDQLLVYLSTFSFLSDLIKSGVKIYKYIKGFLHQKVMLIDDHTASVGTMNLDNRSFRLNFEITAYIIDYEFAKDVNYMLKQDLLSCRLIRLNEINCRSLIKKLISRSAFLASPIL</sequence>
<evidence type="ECO:0000256" key="3">
    <source>
        <dbReference type="ARBA" id="ARBA00022516"/>
    </source>
</evidence>
<keyword evidence="8" id="KW-0443">Lipid metabolism</keyword>
<dbReference type="PANTHER" id="PTHR21248:SF22">
    <property type="entry name" value="PHOSPHOLIPASE D"/>
    <property type="match status" value="1"/>
</dbReference>
<dbReference type="AlphaFoldDB" id="A0A8D9JQ31"/>
<dbReference type="EC" id="2.7.8.-" evidence="12"/>
<gene>
    <name evidence="15" type="primary">cls</name>
    <name evidence="15" type="ORF">PAD_211</name>
</gene>
<feature type="domain" description="PLD phosphodiesterase" evidence="14">
    <location>
        <begin position="382"/>
        <end position="409"/>
    </location>
</feature>
<dbReference type="InterPro" id="IPR001736">
    <property type="entry name" value="PLipase_D/transphosphatidylase"/>
</dbReference>